<dbReference type="AlphaFoldDB" id="Q8TMC8"/>
<dbReference type="Proteomes" id="UP000002487">
    <property type="component" value="Chromosome"/>
</dbReference>
<protein>
    <submittedName>
        <fullName evidence="1">Uncharacterized protein</fullName>
    </submittedName>
</protein>
<evidence type="ECO:0000313" key="1">
    <source>
        <dbReference type="EMBL" id="AAM06110.1"/>
    </source>
</evidence>
<accession>Q8TMC8</accession>
<dbReference type="EnsemblBacteria" id="AAM06110">
    <property type="protein sequence ID" value="AAM06110"/>
    <property type="gene ID" value="MA_2731"/>
</dbReference>
<name>Q8TMC8_METAC</name>
<sequence>MITVIINEYKTLWEKYFLNFRNVASPLRKPALFDWLYNSYRCLYLSCVDPSLVSRLTDLKTCLAMIGVAVDDSCDYALLREKNGGDKFSYEILSMLYNTDKIESGDYILLDAHLTNNMYIKTTVEIYSDLIKNQIASLPRYCDFRGEFLLAMRNVAESMEFSYLLNKNKIVYPFSHVVRSRAASTMIETHSLLDLMSSKNFDTSELGKAIVLFKQADIVAMLSNTINTWTREITERDYSCPVISLALEKKLIKFSDFERASAENLKEKLSPVSEMIENELDKAILSMKEFAENSEIKSFDTSKFVNNYVNLYWQTDAMN</sequence>
<gene>
    <name evidence="1" type="ordered locus">MA_2731</name>
</gene>
<dbReference type="InParanoid" id="Q8TMC8"/>
<evidence type="ECO:0000313" key="2">
    <source>
        <dbReference type="Proteomes" id="UP000002487"/>
    </source>
</evidence>
<dbReference type="EMBL" id="AE010299">
    <property type="protein sequence ID" value="AAM06110.1"/>
    <property type="molecule type" value="Genomic_DNA"/>
</dbReference>
<dbReference type="HOGENOM" id="CLU_854197_0_0_2"/>
<reference evidence="1 2" key="1">
    <citation type="journal article" date="2002" name="Genome Res.">
        <title>The genome of Methanosarcina acetivorans reveals extensive metabolic and physiological diversity.</title>
        <authorList>
            <person name="Galagan J.E."/>
            <person name="Nusbaum C."/>
            <person name="Roy A."/>
            <person name="Endrizzi M.G."/>
            <person name="Macdonald P."/>
            <person name="FitzHugh W."/>
            <person name="Calvo S."/>
            <person name="Engels R."/>
            <person name="Smirnov S."/>
            <person name="Atnoor D."/>
            <person name="Brown A."/>
            <person name="Allen N."/>
            <person name="Naylor J."/>
            <person name="Stange-Thomann N."/>
            <person name="DeArellano K."/>
            <person name="Johnson R."/>
            <person name="Linton L."/>
            <person name="McEwan P."/>
            <person name="McKernan K."/>
            <person name="Talamas J."/>
            <person name="Tirrell A."/>
            <person name="Ye W."/>
            <person name="Zimmer A."/>
            <person name="Barber R.D."/>
            <person name="Cann I."/>
            <person name="Graham D.E."/>
            <person name="Grahame D.A."/>
            <person name="Guss A."/>
            <person name="Hedderich R."/>
            <person name="Ingram-Smith C."/>
            <person name="Kuettner C.H."/>
            <person name="Krzycki J.A."/>
            <person name="Leigh J.A."/>
            <person name="Li W."/>
            <person name="Liu J."/>
            <person name="Mukhopadhyay B."/>
            <person name="Reeve J.N."/>
            <person name="Smith K."/>
            <person name="Springer T.A."/>
            <person name="Umayam L.A."/>
            <person name="White O."/>
            <person name="White R.H."/>
            <person name="de Macario E.C."/>
            <person name="Ferry J.G."/>
            <person name="Jarrell K.F."/>
            <person name="Jing H."/>
            <person name="Macario A.J.L."/>
            <person name="Paulsen I."/>
            <person name="Pritchett M."/>
            <person name="Sowers K.R."/>
            <person name="Swanson R.V."/>
            <person name="Zinder S.H."/>
            <person name="Lander E."/>
            <person name="Metcalf W.W."/>
            <person name="Birren B."/>
        </authorList>
    </citation>
    <scope>NUCLEOTIDE SEQUENCE [LARGE SCALE GENOMIC DNA]</scope>
    <source>
        <strain evidence="2">ATCC 35395 / DSM 2834 / JCM 12185 / C2A</strain>
    </source>
</reference>
<organism evidence="1 2">
    <name type="scientific">Methanosarcina acetivorans (strain ATCC 35395 / DSM 2834 / JCM 12185 / C2A)</name>
    <dbReference type="NCBI Taxonomy" id="188937"/>
    <lineage>
        <taxon>Archaea</taxon>
        <taxon>Methanobacteriati</taxon>
        <taxon>Methanobacteriota</taxon>
        <taxon>Stenosarchaea group</taxon>
        <taxon>Methanomicrobia</taxon>
        <taxon>Methanosarcinales</taxon>
        <taxon>Methanosarcinaceae</taxon>
        <taxon>Methanosarcina</taxon>
    </lineage>
</organism>
<proteinExistence type="predicted"/>
<dbReference type="KEGG" id="mac:MA_2731"/>
<keyword evidence="2" id="KW-1185">Reference proteome</keyword>